<proteinExistence type="predicted"/>
<sequence>MMLMRDLMNSVPHVIIELNASYIPDELVTLLHSKVGSSVLLRVRATPSPLDNSFCELIKEDLVDYRSTPNCYQQELSMLVSTTPKERGLTVFTPLLKLYKFPVSKIAFMNLTVTTMIQNCDFSQLLSLTELHISSPQGIVDAVTFNSFPKNLRILEVGELFNYVQKPQYKLPGFLQIFSCPATCLSEVEFQHCEHLTLLKIKQTRFAETKSSWWDTLNGLSSLECIELQHLVNVDGSKYYDFCSGIPKTIKHIRLLIESYPYAPMNSVVRPLFGIAIPDHLPNVNLEIVSDSNLDIYVNTSKLRWADNSKSMPYISNHMLLQKTEKTKLTVHHYTATEIRLIHPDELTDNIKSICHMNGAIDSIVLQNEGFRITGSRCFRRWY</sequence>
<dbReference type="EMBL" id="BSXS01003146">
    <property type="protein sequence ID" value="GME80637.1"/>
    <property type="molecule type" value="Genomic_DNA"/>
</dbReference>
<gene>
    <name evidence="1" type="ORF">Amon02_000454800</name>
</gene>
<dbReference type="Proteomes" id="UP001165064">
    <property type="component" value="Unassembled WGS sequence"/>
</dbReference>
<evidence type="ECO:0000313" key="2">
    <source>
        <dbReference type="Proteomes" id="UP001165064"/>
    </source>
</evidence>
<reference evidence="1" key="1">
    <citation type="submission" date="2023-04" db="EMBL/GenBank/DDBJ databases">
        <title>Ambrosiozyma monospora NBRC 10751.</title>
        <authorList>
            <person name="Ichikawa N."/>
            <person name="Sato H."/>
            <person name="Tonouchi N."/>
        </authorList>
    </citation>
    <scope>NUCLEOTIDE SEQUENCE</scope>
    <source>
        <strain evidence="1">NBRC 10751</strain>
    </source>
</reference>
<comment type="caution">
    <text evidence="1">The sequence shown here is derived from an EMBL/GenBank/DDBJ whole genome shotgun (WGS) entry which is preliminary data.</text>
</comment>
<evidence type="ECO:0000313" key="1">
    <source>
        <dbReference type="EMBL" id="GME80637.1"/>
    </source>
</evidence>
<name>A0ACB5T3U8_AMBMO</name>
<keyword evidence="2" id="KW-1185">Reference proteome</keyword>
<organism evidence="1 2">
    <name type="scientific">Ambrosiozyma monospora</name>
    <name type="common">Yeast</name>
    <name type="synonym">Endomycopsis monosporus</name>
    <dbReference type="NCBI Taxonomy" id="43982"/>
    <lineage>
        <taxon>Eukaryota</taxon>
        <taxon>Fungi</taxon>
        <taxon>Dikarya</taxon>
        <taxon>Ascomycota</taxon>
        <taxon>Saccharomycotina</taxon>
        <taxon>Pichiomycetes</taxon>
        <taxon>Pichiales</taxon>
        <taxon>Pichiaceae</taxon>
        <taxon>Ambrosiozyma</taxon>
    </lineage>
</organism>
<protein>
    <submittedName>
        <fullName evidence="1">Unnamed protein product</fullName>
    </submittedName>
</protein>
<accession>A0ACB5T3U8</accession>